<gene>
    <name evidence="1" type="ORF">QYS47_31620</name>
</gene>
<sequence>MLKISIQFLRLGLYITSIIPLSAQEKTITHQNSLQSILDKYYALHTQLFQAGSTISEIDQAFALFTADFTYTHTRFDSQYTRESLYKSAFWNLEQGNYDGRIVGYKIENTILGVNAATVQKRFLEKKNDVVVKSELQMTLFEFKNGKIPRIIEYW</sequence>
<dbReference type="RefSeq" id="WP_322348391.1">
    <property type="nucleotide sequence ID" value="NZ_CP129968.2"/>
</dbReference>
<evidence type="ECO:0000313" key="1">
    <source>
        <dbReference type="EMBL" id="WNB18865.1"/>
    </source>
</evidence>
<proteinExistence type="predicted"/>
<dbReference type="Proteomes" id="UP001232019">
    <property type="component" value="Chromosome"/>
</dbReference>
<dbReference type="KEGG" id="marp:QYS47_31620"/>
<accession>A0AA51ZY57</accession>
<protein>
    <submittedName>
        <fullName evidence="1">Nuclear transport factor 2 family protein</fullName>
    </submittedName>
</protein>
<name>A0AA51ZY57_9BACT</name>
<reference evidence="1" key="1">
    <citation type="submission" date="2023-08" db="EMBL/GenBank/DDBJ databases">
        <title>Comparative genomics and taxonomic characterization of three novel marine species of genus Marivirga.</title>
        <authorList>
            <person name="Muhammad N."/>
            <person name="Kim S.-G."/>
        </authorList>
    </citation>
    <scope>NUCLEOTIDE SEQUENCE</scope>
    <source>
        <strain evidence="1">BKB1-2</strain>
    </source>
</reference>
<organism evidence="1">
    <name type="scientific">Marivirga arenosa</name>
    <dbReference type="NCBI Taxonomy" id="3059076"/>
    <lineage>
        <taxon>Bacteria</taxon>
        <taxon>Pseudomonadati</taxon>
        <taxon>Bacteroidota</taxon>
        <taxon>Cytophagia</taxon>
        <taxon>Cytophagales</taxon>
        <taxon>Marivirgaceae</taxon>
        <taxon>Marivirga</taxon>
    </lineage>
</organism>
<dbReference type="AlphaFoldDB" id="A0AA51ZY57"/>
<dbReference type="EMBL" id="CP129968">
    <property type="protein sequence ID" value="WNB18865.1"/>
    <property type="molecule type" value="Genomic_DNA"/>
</dbReference>